<dbReference type="PANTHER" id="PTHR43133:SF46">
    <property type="entry name" value="RNA POLYMERASE SIGMA-70 FACTOR ECF SUBFAMILY"/>
    <property type="match status" value="1"/>
</dbReference>
<reference evidence="7 8" key="1">
    <citation type="submission" date="2024-09" db="EMBL/GenBank/DDBJ databases">
        <authorList>
            <person name="Sun Q."/>
            <person name="Mori K."/>
        </authorList>
    </citation>
    <scope>NUCLEOTIDE SEQUENCE [LARGE SCALE GENOMIC DNA]</scope>
    <source>
        <strain evidence="7 8">CCM 7765</strain>
    </source>
</reference>
<evidence type="ECO:0000259" key="5">
    <source>
        <dbReference type="Pfam" id="PF04542"/>
    </source>
</evidence>
<dbReference type="InterPro" id="IPR013249">
    <property type="entry name" value="RNA_pol_sigma70_r4_t2"/>
</dbReference>
<dbReference type="Pfam" id="PF04542">
    <property type="entry name" value="Sigma70_r2"/>
    <property type="match status" value="1"/>
</dbReference>
<dbReference type="Pfam" id="PF08281">
    <property type="entry name" value="Sigma70_r4_2"/>
    <property type="match status" value="1"/>
</dbReference>
<name>A0ABV6HDS9_9SPHI</name>
<dbReference type="InterPro" id="IPR007627">
    <property type="entry name" value="RNA_pol_sigma70_r2"/>
</dbReference>
<dbReference type="PANTHER" id="PTHR43133">
    <property type="entry name" value="RNA POLYMERASE ECF-TYPE SIGMA FACTO"/>
    <property type="match status" value="1"/>
</dbReference>
<dbReference type="RefSeq" id="WP_013664239.1">
    <property type="nucleotide sequence ID" value="NZ_JBHLWO010000001.1"/>
</dbReference>
<dbReference type="SUPFAM" id="SSF88946">
    <property type="entry name" value="Sigma2 domain of RNA polymerase sigma factors"/>
    <property type="match status" value="1"/>
</dbReference>
<keyword evidence="3" id="KW-0731">Sigma factor</keyword>
<evidence type="ECO:0000313" key="7">
    <source>
        <dbReference type="EMBL" id="MFC0317049.1"/>
    </source>
</evidence>
<gene>
    <name evidence="7" type="ORF">ACFFI0_01965</name>
</gene>
<evidence type="ECO:0000259" key="6">
    <source>
        <dbReference type="Pfam" id="PF08281"/>
    </source>
</evidence>
<dbReference type="NCBIfam" id="TIGR02937">
    <property type="entry name" value="sigma70-ECF"/>
    <property type="match status" value="1"/>
</dbReference>
<sequence>MPSFVVDINAFNAGERKTFDGVYRYYSRPLQHFAFSYVHNHALAEEIASDSMLKLWNNRQQIRTEQQIKAFLYIATRNACIDNLRSSRTRPMQYLPENIDDLAIQAPEVYNRILYAELLQQIEEAVDKLPPSQQNVFRKSFLEGKTTDEIVSETGMTESSIFTQKSKAVSTLRKLLKGNLLFLLWLAKLP</sequence>
<dbReference type="SUPFAM" id="SSF88659">
    <property type="entry name" value="Sigma3 and sigma4 domains of RNA polymerase sigma factors"/>
    <property type="match status" value="1"/>
</dbReference>
<dbReference type="InterPro" id="IPR036388">
    <property type="entry name" value="WH-like_DNA-bd_sf"/>
</dbReference>
<evidence type="ECO:0000256" key="2">
    <source>
        <dbReference type="ARBA" id="ARBA00023015"/>
    </source>
</evidence>
<protein>
    <submittedName>
        <fullName evidence="7">RNA polymerase sigma factor</fullName>
    </submittedName>
</protein>
<accession>A0ABV6HDS9</accession>
<organism evidence="7 8">
    <name type="scientific">Olivibacter oleidegradans</name>
    <dbReference type="NCBI Taxonomy" id="760123"/>
    <lineage>
        <taxon>Bacteria</taxon>
        <taxon>Pseudomonadati</taxon>
        <taxon>Bacteroidota</taxon>
        <taxon>Sphingobacteriia</taxon>
        <taxon>Sphingobacteriales</taxon>
        <taxon>Sphingobacteriaceae</taxon>
        <taxon>Olivibacter</taxon>
    </lineage>
</organism>
<dbReference type="Gene3D" id="1.10.10.10">
    <property type="entry name" value="Winged helix-like DNA-binding domain superfamily/Winged helix DNA-binding domain"/>
    <property type="match status" value="1"/>
</dbReference>
<keyword evidence="2" id="KW-0805">Transcription regulation</keyword>
<feature type="domain" description="RNA polymerase sigma factor 70 region 4 type 2" evidence="6">
    <location>
        <begin position="120"/>
        <end position="171"/>
    </location>
</feature>
<evidence type="ECO:0000256" key="4">
    <source>
        <dbReference type="ARBA" id="ARBA00023163"/>
    </source>
</evidence>
<comment type="caution">
    <text evidence="7">The sequence shown here is derived from an EMBL/GenBank/DDBJ whole genome shotgun (WGS) entry which is preliminary data.</text>
</comment>
<evidence type="ECO:0000256" key="3">
    <source>
        <dbReference type="ARBA" id="ARBA00023082"/>
    </source>
</evidence>
<keyword evidence="4" id="KW-0804">Transcription</keyword>
<evidence type="ECO:0000256" key="1">
    <source>
        <dbReference type="ARBA" id="ARBA00010641"/>
    </source>
</evidence>
<dbReference type="Gene3D" id="1.10.1740.10">
    <property type="match status" value="1"/>
</dbReference>
<comment type="similarity">
    <text evidence="1">Belongs to the sigma-70 factor family. ECF subfamily.</text>
</comment>
<keyword evidence="8" id="KW-1185">Reference proteome</keyword>
<evidence type="ECO:0000313" key="8">
    <source>
        <dbReference type="Proteomes" id="UP001589774"/>
    </source>
</evidence>
<dbReference type="InterPro" id="IPR014284">
    <property type="entry name" value="RNA_pol_sigma-70_dom"/>
</dbReference>
<dbReference type="InterPro" id="IPR039425">
    <property type="entry name" value="RNA_pol_sigma-70-like"/>
</dbReference>
<dbReference type="CDD" id="cd06171">
    <property type="entry name" value="Sigma70_r4"/>
    <property type="match status" value="1"/>
</dbReference>
<dbReference type="EMBL" id="JBHLWO010000001">
    <property type="protein sequence ID" value="MFC0317049.1"/>
    <property type="molecule type" value="Genomic_DNA"/>
</dbReference>
<dbReference type="InterPro" id="IPR013324">
    <property type="entry name" value="RNA_pol_sigma_r3/r4-like"/>
</dbReference>
<dbReference type="Proteomes" id="UP001589774">
    <property type="component" value="Unassembled WGS sequence"/>
</dbReference>
<proteinExistence type="inferred from homology"/>
<feature type="domain" description="RNA polymerase sigma-70 region 2" evidence="5">
    <location>
        <begin position="23"/>
        <end position="88"/>
    </location>
</feature>
<dbReference type="InterPro" id="IPR013325">
    <property type="entry name" value="RNA_pol_sigma_r2"/>
</dbReference>